<keyword evidence="3" id="KW-1185">Reference proteome</keyword>
<keyword evidence="1" id="KW-0732">Signal</keyword>
<evidence type="ECO:0000256" key="1">
    <source>
        <dbReference type="SAM" id="SignalP"/>
    </source>
</evidence>
<evidence type="ECO:0000313" key="2">
    <source>
        <dbReference type="EMBL" id="KNC23606.1"/>
    </source>
</evidence>
<evidence type="ECO:0000313" key="3">
    <source>
        <dbReference type="Proteomes" id="UP000037069"/>
    </source>
</evidence>
<gene>
    <name evidence="2" type="ORF">FF38_00967</name>
</gene>
<name>A0A0L0BUA9_LUCCU</name>
<protein>
    <submittedName>
        <fullName evidence="2">Uncharacterized protein</fullName>
    </submittedName>
</protein>
<dbReference type="Proteomes" id="UP000037069">
    <property type="component" value="Unassembled WGS sequence"/>
</dbReference>
<feature type="chain" id="PRO_5005535086" evidence="1">
    <location>
        <begin position="18"/>
        <end position="261"/>
    </location>
</feature>
<feature type="signal peptide" evidence="1">
    <location>
        <begin position="1"/>
        <end position="17"/>
    </location>
</feature>
<dbReference type="EMBL" id="JRES01001325">
    <property type="protein sequence ID" value="KNC23606.1"/>
    <property type="molecule type" value="Genomic_DNA"/>
</dbReference>
<organism evidence="2 3">
    <name type="scientific">Lucilia cuprina</name>
    <name type="common">Green bottle fly</name>
    <name type="synonym">Australian sheep blowfly</name>
    <dbReference type="NCBI Taxonomy" id="7375"/>
    <lineage>
        <taxon>Eukaryota</taxon>
        <taxon>Metazoa</taxon>
        <taxon>Ecdysozoa</taxon>
        <taxon>Arthropoda</taxon>
        <taxon>Hexapoda</taxon>
        <taxon>Insecta</taxon>
        <taxon>Pterygota</taxon>
        <taxon>Neoptera</taxon>
        <taxon>Endopterygota</taxon>
        <taxon>Diptera</taxon>
        <taxon>Brachycera</taxon>
        <taxon>Muscomorpha</taxon>
        <taxon>Oestroidea</taxon>
        <taxon>Calliphoridae</taxon>
        <taxon>Luciliinae</taxon>
        <taxon>Lucilia</taxon>
    </lineage>
</organism>
<comment type="caution">
    <text evidence="2">The sequence shown here is derived from an EMBL/GenBank/DDBJ whole genome shotgun (WGS) entry which is preliminary data.</text>
</comment>
<accession>A0A0L0BUA9</accession>
<reference evidence="2 3" key="1">
    <citation type="journal article" date="2015" name="Nat. Commun.">
        <title>Lucilia cuprina genome unlocks parasitic fly biology to underpin future interventions.</title>
        <authorList>
            <person name="Anstead C.A."/>
            <person name="Korhonen P.K."/>
            <person name="Young N.D."/>
            <person name="Hall R.S."/>
            <person name="Jex A.R."/>
            <person name="Murali S.C."/>
            <person name="Hughes D.S."/>
            <person name="Lee S.F."/>
            <person name="Perry T."/>
            <person name="Stroehlein A.J."/>
            <person name="Ansell B.R."/>
            <person name="Breugelmans B."/>
            <person name="Hofmann A."/>
            <person name="Qu J."/>
            <person name="Dugan S."/>
            <person name="Lee S.L."/>
            <person name="Chao H."/>
            <person name="Dinh H."/>
            <person name="Han Y."/>
            <person name="Doddapaneni H.V."/>
            <person name="Worley K.C."/>
            <person name="Muzny D.M."/>
            <person name="Ioannidis P."/>
            <person name="Waterhouse R.M."/>
            <person name="Zdobnov E.M."/>
            <person name="James P.J."/>
            <person name="Bagnall N.H."/>
            <person name="Kotze A.C."/>
            <person name="Gibbs R.A."/>
            <person name="Richards S."/>
            <person name="Batterham P."/>
            <person name="Gasser R.B."/>
        </authorList>
    </citation>
    <scope>NUCLEOTIDE SEQUENCE [LARGE SCALE GENOMIC DNA]</scope>
    <source>
        <strain evidence="2 3">LS</strain>
        <tissue evidence="2">Full body</tissue>
    </source>
</reference>
<proteinExistence type="predicted"/>
<sequence>MNKAIIVLVIVLAYADASRKRPNPQRPDCLKLKCDNPSRKLLCVRSKKNNCRLLTICQVSRVNCQRGPLNVLNRTNRRQCAGIKPGQKRKCRPAPKKRALLIAAFTYVEANRCRSSCRKNIRSPIRCVRQGSLCRKITQCSIDAENCRRRLTKQPRLTTTSLALCRNIKGRLGSGRCAIRKRRPRSLKPRCNRLNCPSGSTKLNCYSDKQNRCQLLTPCQLARANCRRGQRNLLEWVDLRRCAGMRAGQKLRKCRPGPRRS</sequence>
<dbReference type="AlphaFoldDB" id="A0A0L0BUA9"/>
<dbReference type="OrthoDB" id="7968486at2759"/>